<evidence type="ECO:0000256" key="5">
    <source>
        <dbReference type="ARBA" id="ARBA00022989"/>
    </source>
</evidence>
<dbReference type="GO" id="GO:0022857">
    <property type="term" value="F:transmembrane transporter activity"/>
    <property type="evidence" value="ECO:0007669"/>
    <property type="project" value="InterPro"/>
</dbReference>
<evidence type="ECO:0000313" key="10">
    <source>
        <dbReference type="Proteomes" id="UP000824176"/>
    </source>
</evidence>
<dbReference type="Proteomes" id="UP000824176">
    <property type="component" value="Unassembled WGS sequence"/>
</dbReference>
<evidence type="ECO:0000256" key="3">
    <source>
        <dbReference type="ARBA" id="ARBA00022475"/>
    </source>
</evidence>
<gene>
    <name evidence="9" type="ORF">H9804_04155</name>
</gene>
<evidence type="ECO:0000256" key="7">
    <source>
        <dbReference type="RuleBase" id="RU003879"/>
    </source>
</evidence>
<dbReference type="PANTHER" id="PTHR30558:SF13">
    <property type="entry name" value="BIOPOLYMER TRANSPORT PROTEIN EXBD2"/>
    <property type="match status" value="1"/>
</dbReference>
<dbReference type="Gene3D" id="3.30.420.270">
    <property type="match status" value="1"/>
</dbReference>
<evidence type="ECO:0000256" key="6">
    <source>
        <dbReference type="ARBA" id="ARBA00023136"/>
    </source>
</evidence>
<accession>A0A9D2GU82</accession>
<keyword evidence="3" id="KW-1003">Cell membrane</keyword>
<organism evidence="9 10">
    <name type="scientific">Candidatus Mucispirillum faecigallinarum</name>
    <dbReference type="NCBI Taxonomy" id="2838699"/>
    <lineage>
        <taxon>Bacteria</taxon>
        <taxon>Pseudomonadati</taxon>
        <taxon>Deferribacterota</taxon>
        <taxon>Deferribacteres</taxon>
        <taxon>Deferribacterales</taxon>
        <taxon>Mucispirillaceae</taxon>
        <taxon>Mucispirillum</taxon>
    </lineage>
</organism>
<evidence type="ECO:0000313" key="9">
    <source>
        <dbReference type="EMBL" id="HIZ89115.1"/>
    </source>
</evidence>
<evidence type="ECO:0000256" key="2">
    <source>
        <dbReference type="ARBA" id="ARBA00005811"/>
    </source>
</evidence>
<keyword evidence="5 8" id="KW-1133">Transmembrane helix</keyword>
<keyword evidence="6 8" id="KW-0472">Membrane</keyword>
<keyword evidence="7" id="KW-0653">Protein transport</keyword>
<dbReference type="GO" id="GO:0015031">
    <property type="term" value="P:protein transport"/>
    <property type="evidence" value="ECO:0007669"/>
    <property type="project" value="UniProtKB-KW"/>
</dbReference>
<name>A0A9D2GU82_9BACT</name>
<feature type="transmembrane region" description="Helical" evidence="8">
    <location>
        <begin position="12"/>
        <end position="32"/>
    </location>
</feature>
<dbReference type="Pfam" id="PF02472">
    <property type="entry name" value="ExbD"/>
    <property type="match status" value="1"/>
</dbReference>
<dbReference type="EMBL" id="DXAQ01000064">
    <property type="protein sequence ID" value="HIZ89115.1"/>
    <property type="molecule type" value="Genomic_DNA"/>
</dbReference>
<evidence type="ECO:0000256" key="1">
    <source>
        <dbReference type="ARBA" id="ARBA00004162"/>
    </source>
</evidence>
<comment type="caution">
    <text evidence="9">The sequence shown here is derived from an EMBL/GenBank/DDBJ whole genome shotgun (WGS) entry which is preliminary data.</text>
</comment>
<evidence type="ECO:0000256" key="8">
    <source>
        <dbReference type="SAM" id="Phobius"/>
    </source>
</evidence>
<reference evidence="9" key="1">
    <citation type="journal article" date="2021" name="PeerJ">
        <title>Extensive microbial diversity within the chicken gut microbiome revealed by metagenomics and culture.</title>
        <authorList>
            <person name="Gilroy R."/>
            <person name="Ravi A."/>
            <person name="Getino M."/>
            <person name="Pursley I."/>
            <person name="Horton D.L."/>
            <person name="Alikhan N.F."/>
            <person name="Baker D."/>
            <person name="Gharbi K."/>
            <person name="Hall N."/>
            <person name="Watson M."/>
            <person name="Adriaenssens E.M."/>
            <person name="Foster-Nyarko E."/>
            <person name="Jarju S."/>
            <person name="Secka A."/>
            <person name="Antonio M."/>
            <person name="Oren A."/>
            <person name="Chaudhuri R.R."/>
            <person name="La Ragione R."/>
            <person name="Hildebrand F."/>
            <person name="Pallen M.J."/>
        </authorList>
    </citation>
    <scope>NUCLEOTIDE SEQUENCE</scope>
    <source>
        <strain evidence="9">ChiW4-1371</strain>
    </source>
</reference>
<dbReference type="GO" id="GO:0005886">
    <property type="term" value="C:plasma membrane"/>
    <property type="evidence" value="ECO:0007669"/>
    <property type="project" value="UniProtKB-SubCell"/>
</dbReference>
<protein>
    <submittedName>
        <fullName evidence="9">Biopolymer transporter ExbD</fullName>
    </submittedName>
</protein>
<reference evidence="9" key="2">
    <citation type="submission" date="2021-04" db="EMBL/GenBank/DDBJ databases">
        <authorList>
            <person name="Gilroy R."/>
        </authorList>
    </citation>
    <scope>NUCLEOTIDE SEQUENCE</scope>
    <source>
        <strain evidence="9">ChiW4-1371</strain>
    </source>
</reference>
<comment type="subcellular location">
    <subcellularLocation>
        <location evidence="1">Cell membrane</location>
        <topology evidence="1">Single-pass membrane protein</topology>
    </subcellularLocation>
    <subcellularLocation>
        <location evidence="7">Cell membrane</location>
        <topology evidence="7">Single-pass type II membrane protein</topology>
    </subcellularLocation>
</comment>
<dbReference type="InterPro" id="IPR003400">
    <property type="entry name" value="ExbD"/>
</dbReference>
<comment type="similarity">
    <text evidence="2 7">Belongs to the ExbD/TolR family.</text>
</comment>
<dbReference type="PANTHER" id="PTHR30558">
    <property type="entry name" value="EXBD MEMBRANE COMPONENT OF PMF-DRIVEN MACROMOLECULE IMPORT SYSTEM"/>
    <property type="match status" value="1"/>
</dbReference>
<sequence>MRFRNEKKDTNIMINITSLIDVVFILLIFFAVTTSFVTPSSIKVDLPKAKGEAVEEKKNIRIAVDSKGALFLDGEAVKDDELESKLKVLKDVNPEALVVIEADEKSLHGKVVFVIDKAKSADFTRFAIATEEAK</sequence>
<dbReference type="AlphaFoldDB" id="A0A9D2GU82"/>
<evidence type="ECO:0000256" key="4">
    <source>
        <dbReference type="ARBA" id="ARBA00022692"/>
    </source>
</evidence>
<proteinExistence type="inferred from homology"/>
<keyword evidence="4 7" id="KW-0812">Transmembrane</keyword>
<keyword evidence="7" id="KW-0813">Transport</keyword>